<dbReference type="Proteomes" id="UP001333996">
    <property type="component" value="Unassembled WGS sequence"/>
</dbReference>
<evidence type="ECO:0000313" key="3">
    <source>
        <dbReference type="Proteomes" id="UP001333996"/>
    </source>
</evidence>
<evidence type="ECO:0000313" key="2">
    <source>
        <dbReference type="EMBL" id="MED7824186.1"/>
    </source>
</evidence>
<dbReference type="EMBL" id="JAYWVC010000064">
    <property type="protein sequence ID" value="MED7824186.1"/>
    <property type="molecule type" value="Genomic_DNA"/>
</dbReference>
<evidence type="ECO:0008006" key="4">
    <source>
        <dbReference type="Google" id="ProtNLM"/>
    </source>
</evidence>
<sequence>MLQITLRRARRELVRAEDALARGDQGGAMVAYEEAFKQATRHAPSADSPEAGVAATAQIGLGRLCLHSGQYDIAQLHFGQAMTLCPGDPAGLYWAGCAAAHSSQHLSADAYFTHVLARNPGEPRALVQRAYVRLLRGDPVAARADLLVAVGSEPPLETRLVLALLQLQAGDWAGAKELLADPGAADSVVGLGVPHRVLALALEGTGEAADALQAYARALALDGDRAPDGALYRHGALAYRLGRFDECTRMWRALHRRHPEDPRTSSLVAHALYAQAWDRLRRKDFAGAVQCLDDRDMQDGHFDDELVELHLYAAVKESTGYAESAGPAQEQERSQRVREHLQAACELRPTDVRVLRHLGLLEYRDGHRRQAEALWRRVLRTQPGELRARYALALARIESEGGTAAATAELAALVDAADRAGDTELTGRAATSLAAVRIRAGDWAGAGDALLPHPGGPGCDTLLGEALYRAGNPQGAPPSALGHWQSVAAGIDRGNSDEDPRVRRERELRARKVQLGAALLALGDSSGPAGEIKAPDWTLVVEQSTLTEVSPAGGLEAAVLLHLGGHTRQAREELLHTWRANPSDPRTARTIGLALLGTLLDGGLPEAEADTAWRQCLAAWGAALASREAWAEFLEDAEHRYGKSVPDTERIKVAQALKSYLAGQLPETSPQGSPLPMLFQREALAAESLSRIGGFRVRGRAFACGPLGLAELGMCSDFGAHVAAVERELVPDDFRELLSHFSALGLAAVQSESGAYAAALDTLADLRCPECRRSGLEEVRRKGANGPSSATLRSSITTWATQGEPRLCKKSCRAFDELHPGYAGLHDRQRRLAADAVAQAGGILLKVGTEALREQPPELGVARAAWQRALGLADSAAAGHEIGEEVARVALGRADALQRAKDEDGVVAVLDLAMNVLGSHAPAERVRGRLGSALNQRGVRKANTLLADTGLSPRTVRDRLDRCVADVRRAAELNPHSALIRLNLGQLLSAQVEIAARCKDIGGLLQRQADAFEYAEALRRDFPHNKGVADLHRTVSMNNEALAEAFRLAGLPTYRRR</sequence>
<keyword evidence="1" id="KW-0802">TPR repeat</keyword>
<dbReference type="Gene3D" id="1.25.40.10">
    <property type="entry name" value="Tetratricopeptide repeat domain"/>
    <property type="match status" value="4"/>
</dbReference>
<evidence type="ECO:0000256" key="1">
    <source>
        <dbReference type="PROSITE-ProRule" id="PRU00339"/>
    </source>
</evidence>
<feature type="repeat" description="TPR" evidence="1">
    <location>
        <begin position="55"/>
        <end position="88"/>
    </location>
</feature>
<dbReference type="SUPFAM" id="SSF48452">
    <property type="entry name" value="TPR-like"/>
    <property type="match status" value="2"/>
</dbReference>
<name>A0ABU7FJ91_9ACTN</name>
<organism evidence="2 3">
    <name type="scientific">Streptomyces chiangmaiensis</name>
    <dbReference type="NCBI Taxonomy" id="766497"/>
    <lineage>
        <taxon>Bacteria</taxon>
        <taxon>Bacillati</taxon>
        <taxon>Actinomycetota</taxon>
        <taxon>Actinomycetes</taxon>
        <taxon>Kitasatosporales</taxon>
        <taxon>Streptomycetaceae</taxon>
        <taxon>Streptomyces</taxon>
    </lineage>
</organism>
<gene>
    <name evidence="2" type="ORF">VXC91_19920</name>
</gene>
<proteinExistence type="predicted"/>
<dbReference type="PROSITE" id="PS50005">
    <property type="entry name" value="TPR"/>
    <property type="match status" value="1"/>
</dbReference>
<dbReference type="InterPro" id="IPR011990">
    <property type="entry name" value="TPR-like_helical_dom_sf"/>
</dbReference>
<protein>
    <recommendedName>
        <fullName evidence="4">Tetratricopeptide repeat protein</fullName>
    </recommendedName>
</protein>
<dbReference type="RefSeq" id="WP_329508635.1">
    <property type="nucleotide sequence ID" value="NZ_BAAAYZ010000085.1"/>
</dbReference>
<dbReference type="InterPro" id="IPR019734">
    <property type="entry name" value="TPR_rpt"/>
</dbReference>
<comment type="caution">
    <text evidence="2">The sequence shown here is derived from an EMBL/GenBank/DDBJ whole genome shotgun (WGS) entry which is preliminary data.</text>
</comment>
<reference evidence="2" key="1">
    <citation type="submission" date="2024-01" db="EMBL/GenBank/DDBJ databases">
        <title>First draft genome sequence data of TA4-1, the type strain of Gram-positive actinobacterium Streptomyces chiangmaiensis.</title>
        <authorList>
            <person name="Yasawong M."/>
            <person name="Nantapong N."/>
        </authorList>
    </citation>
    <scope>NUCLEOTIDE SEQUENCE</scope>
    <source>
        <strain evidence="2">TA4-1</strain>
    </source>
</reference>
<keyword evidence="3" id="KW-1185">Reference proteome</keyword>
<dbReference type="SMART" id="SM00028">
    <property type="entry name" value="TPR"/>
    <property type="match status" value="4"/>
</dbReference>
<accession>A0ABU7FJ91</accession>